<organism evidence="1 2">
    <name type="scientific">Portunus trituberculatus</name>
    <name type="common">Swimming crab</name>
    <name type="synonym">Neptunus trituberculatus</name>
    <dbReference type="NCBI Taxonomy" id="210409"/>
    <lineage>
        <taxon>Eukaryota</taxon>
        <taxon>Metazoa</taxon>
        <taxon>Ecdysozoa</taxon>
        <taxon>Arthropoda</taxon>
        <taxon>Crustacea</taxon>
        <taxon>Multicrustacea</taxon>
        <taxon>Malacostraca</taxon>
        <taxon>Eumalacostraca</taxon>
        <taxon>Eucarida</taxon>
        <taxon>Decapoda</taxon>
        <taxon>Pleocyemata</taxon>
        <taxon>Brachyura</taxon>
        <taxon>Eubrachyura</taxon>
        <taxon>Portunoidea</taxon>
        <taxon>Portunidae</taxon>
        <taxon>Portuninae</taxon>
        <taxon>Portunus</taxon>
    </lineage>
</organism>
<dbReference type="EMBL" id="VSRR010133269">
    <property type="protein sequence ID" value="MPD02824.1"/>
    <property type="molecule type" value="Genomic_DNA"/>
</dbReference>
<evidence type="ECO:0000313" key="1">
    <source>
        <dbReference type="EMBL" id="MPD02824.1"/>
    </source>
</evidence>
<accession>A0A5B7K885</accession>
<dbReference type="Proteomes" id="UP000324222">
    <property type="component" value="Unassembled WGS sequence"/>
</dbReference>
<name>A0A5B7K885_PORTR</name>
<keyword evidence="2" id="KW-1185">Reference proteome</keyword>
<dbReference type="AlphaFoldDB" id="A0A5B7K885"/>
<gene>
    <name evidence="1" type="ORF">E2C01_098429</name>
</gene>
<evidence type="ECO:0000313" key="2">
    <source>
        <dbReference type="Proteomes" id="UP000324222"/>
    </source>
</evidence>
<sequence length="69" mass="7805">MPTFAHSPGSHTWPCSWYTWGDASIGVQIIKFATVRRSHSTPGWPTSPSNAICWEKFVSQGTRTRREPE</sequence>
<reference evidence="1 2" key="1">
    <citation type="submission" date="2019-05" db="EMBL/GenBank/DDBJ databases">
        <title>Another draft genome of Portunus trituberculatus and its Hox gene families provides insights of decapod evolution.</title>
        <authorList>
            <person name="Jeong J.-H."/>
            <person name="Song I."/>
            <person name="Kim S."/>
            <person name="Choi T."/>
            <person name="Kim D."/>
            <person name="Ryu S."/>
            <person name="Kim W."/>
        </authorList>
    </citation>
    <scope>NUCLEOTIDE SEQUENCE [LARGE SCALE GENOMIC DNA]</scope>
    <source>
        <tissue evidence="1">Muscle</tissue>
    </source>
</reference>
<proteinExistence type="predicted"/>
<protein>
    <submittedName>
        <fullName evidence="1">Uncharacterized protein</fullName>
    </submittedName>
</protein>
<comment type="caution">
    <text evidence="1">The sequence shown here is derived from an EMBL/GenBank/DDBJ whole genome shotgun (WGS) entry which is preliminary data.</text>
</comment>